<dbReference type="InterPro" id="IPR012934">
    <property type="entry name" value="Znf_AD"/>
</dbReference>
<evidence type="ECO:0000259" key="4">
    <source>
        <dbReference type="PROSITE" id="PS51915"/>
    </source>
</evidence>
<evidence type="ECO:0000259" key="3">
    <source>
        <dbReference type="PROSITE" id="PS50157"/>
    </source>
</evidence>
<comment type="caution">
    <text evidence="5">The sequence shown here is derived from an EMBL/GenBank/DDBJ whole genome shotgun (WGS) entry which is preliminary data.</text>
</comment>
<dbReference type="OrthoDB" id="654211at2759"/>
<evidence type="ECO:0000313" key="5">
    <source>
        <dbReference type="EMBL" id="GBP28198.1"/>
    </source>
</evidence>
<feature type="binding site" evidence="2">
    <location>
        <position position="13"/>
    </location>
    <ligand>
        <name>Zn(2+)</name>
        <dbReference type="ChEBI" id="CHEBI:29105"/>
    </ligand>
</feature>
<protein>
    <submittedName>
        <fullName evidence="5">Myoneurin</fullName>
    </submittedName>
</protein>
<accession>A0A4C1UP30</accession>
<feature type="binding site" evidence="2">
    <location>
        <position position="62"/>
    </location>
    <ligand>
        <name>Zn(2+)</name>
        <dbReference type="ChEBI" id="CHEBI:29105"/>
    </ligand>
</feature>
<dbReference type="PROSITE" id="PS50157">
    <property type="entry name" value="ZINC_FINGER_C2H2_2"/>
    <property type="match status" value="2"/>
</dbReference>
<sequence length="262" mass="30028">MALSLQESFERSCRLCAEEQEVTIMIFSAEAEAMLLQNKLNKYLLIEVDENDKLPKNICIKCCTKLQTVCDFIDTARKAQEMLLSRSILLDTIMTEECLNTQSKHHIKLEKDTFFEEESQITKMEVNVDPMIVLQNCEGLSSPNEDETLHSNGEDVVYLHGLENENVTIKLIKKGEPTIPLLEPPENKKEDCNGKPFPCHVCKRSFLTELALKNHTWIHNDDRNIKQFTCGSCDESFDYKCDLIIHLKQHRTSGTCNICGRV</sequence>
<dbReference type="Gene3D" id="3.40.1800.20">
    <property type="match status" value="1"/>
</dbReference>
<organism evidence="5 6">
    <name type="scientific">Eumeta variegata</name>
    <name type="common">Bagworm moth</name>
    <name type="synonym">Eumeta japonica</name>
    <dbReference type="NCBI Taxonomy" id="151549"/>
    <lineage>
        <taxon>Eukaryota</taxon>
        <taxon>Metazoa</taxon>
        <taxon>Ecdysozoa</taxon>
        <taxon>Arthropoda</taxon>
        <taxon>Hexapoda</taxon>
        <taxon>Insecta</taxon>
        <taxon>Pterygota</taxon>
        <taxon>Neoptera</taxon>
        <taxon>Endopterygota</taxon>
        <taxon>Lepidoptera</taxon>
        <taxon>Glossata</taxon>
        <taxon>Ditrysia</taxon>
        <taxon>Tineoidea</taxon>
        <taxon>Psychidae</taxon>
        <taxon>Oiketicinae</taxon>
        <taxon>Eumeta</taxon>
    </lineage>
</organism>
<dbReference type="Gene3D" id="3.30.160.60">
    <property type="entry name" value="Classic Zinc Finger"/>
    <property type="match status" value="1"/>
</dbReference>
<dbReference type="SMART" id="SM00868">
    <property type="entry name" value="zf-AD"/>
    <property type="match status" value="1"/>
</dbReference>
<feature type="domain" description="ZAD" evidence="4">
    <location>
        <begin position="11"/>
        <end position="86"/>
    </location>
</feature>
<evidence type="ECO:0000256" key="2">
    <source>
        <dbReference type="PROSITE-ProRule" id="PRU01263"/>
    </source>
</evidence>
<dbReference type="PROSITE" id="PS51915">
    <property type="entry name" value="ZAD"/>
    <property type="match status" value="1"/>
</dbReference>
<reference evidence="5 6" key="1">
    <citation type="journal article" date="2019" name="Commun. Biol.">
        <title>The bagworm genome reveals a unique fibroin gene that provides high tensile strength.</title>
        <authorList>
            <person name="Kono N."/>
            <person name="Nakamura H."/>
            <person name="Ohtoshi R."/>
            <person name="Tomita M."/>
            <person name="Numata K."/>
            <person name="Arakawa K."/>
        </authorList>
    </citation>
    <scope>NUCLEOTIDE SEQUENCE [LARGE SCALE GENOMIC DNA]</scope>
</reference>
<dbReference type="PANTHER" id="PTHR39942:SF1">
    <property type="entry name" value="BCDNA.LD26519-RELATED"/>
    <property type="match status" value="1"/>
</dbReference>
<feature type="domain" description="C2H2-type" evidence="3">
    <location>
        <begin position="228"/>
        <end position="255"/>
    </location>
</feature>
<dbReference type="PANTHER" id="PTHR39942">
    <property type="entry name" value="BCDNA.LD26519-RELATED"/>
    <property type="match status" value="1"/>
</dbReference>
<evidence type="ECO:0000256" key="1">
    <source>
        <dbReference type="PROSITE-ProRule" id="PRU00042"/>
    </source>
</evidence>
<dbReference type="PROSITE" id="PS00028">
    <property type="entry name" value="ZINC_FINGER_C2H2_1"/>
    <property type="match status" value="2"/>
</dbReference>
<keyword evidence="2" id="KW-0479">Metal-binding</keyword>
<dbReference type="STRING" id="151549.A0A4C1UP30"/>
<dbReference type="SUPFAM" id="SSF57667">
    <property type="entry name" value="beta-beta-alpha zinc fingers"/>
    <property type="match status" value="1"/>
</dbReference>
<feature type="domain" description="C2H2-type" evidence="3">
    <location>
        <begin position="197"/>
        <end position="224"/>
    </location>
</feature>
<dbReference type="Pfam" id="PF07776">
    <property type="entry name" value="zf-AD"/>
    <property type="match status" value="1"/>
</dbReference>
<proteinExistence type="predicted"/>
<evidence type="ECO:0000313" key="6">
    <source>
        <dbReference type="Proteomes" id="UP000299102"/>
    </source>
</evidence>
<dbReference type="SMART" id="SM00355">
    <property type="entry name" value="ZnF_C2H2"/>
    <property type="match status" value="2"/>
</dbReference>
<dbReference type="InterPro" id="IPR013087">
    <property type="entry name" value="Znf_C2H2_type"/>
</dbReference>
<name>A0A4C1UP30_EUMVA</name>
<dbReference type="Proteomes" id="UP000299102">
    <property type="component" value="Unassembled WGS sequence"/>
</dbReference>
<keyword evidence="6" id="KW-1185">Reference proteome</keyword>
<gene>
    <name evidence="5" type="primary">mynn</name>
    <name evidence="5" type="ORF">EVAR_76293_1</name>
</gene>
<keyword evidence="1" id="KW-0863">Zinc-finger</keyword>
<dbReference type="InterPro" id="IPR036236">
    <property type="entry name" value="Znf_C2H2_sf"/>
</dbReference>
<dbReference type="GO" id="GO:0008270">
    <property type="term" value="F:zinc ion binding"/>
    <property type="evidence" value="ECO:0007669"/>
    <property type="project" value="UniProtKB-UniRule"/>
</dbReference>
<dbReference type="SUPFAM" id="SSF57716">
    <property type="entry name" value="Glucocorticoid receptor-like (DNA-binding domain)"/>
    <property type="match status" value="1"/>
</dbReference>
<keyword evidence="2" id="KW-0862">Zinc</keyword>
<feature type="binding site" evidence="2">
    <location>
        <position position="59"/>
    </location>
    <ligand>
        <name>Zn(2+)</name>
        <dbReference type="ChEBI" id="CHEBI:29105"/>
    </ligand>
</feature>
<dbReference type="GO" id="GO:0005634">
    <property type="term" value="C:nucleus"/>
    <property type="evidence" value="ECO:0007669"/>
    <property type="project" value="InterPro"/>
</dbReference>
<feature type="binding site" evidence="2">
    <location>
        <position position="16"/>
    </location>
    <ligand>
        <name>Zn(2+)</name>
        <dbReference type="ChEBI" id="CHEBI:29105"/>
    </ligand>
</feature>
<dbReference type="EMBL" id="BGZK01000203">
    <property type="protein sequence ID" value="GBP28198.1"/>
    <property type="molecule type" value="Genomic_DNA"/>
</dbReference>
<dbReference type="AlphaFoldDB" id="A0A4C1UP30"/>